<dbReference type="InterPro" id="IPR040976">
    <property type="entry name" value="Pkinase_fungal"/>
</dbReference>
<sequence>MAPKPRKGSSRASVDRGPAIPPSGERLIRPIPRRRDSNAHVGDGVVGSSSAIPSASVPAPSTTEAPAVTEDSTSAAGIADAPPRDGVAPTRSQLNTMVSDKLATHVGFSSGTRPLDFVKDKICAEACGAFVGPMKARDFLDAFVPPPSAQEGEQRVMPDVSFAEMSKATNEIQMYDPYLKICQQLDQDHIMRYYDTHSTNDSRTVPPDAPAREGLSPDVMTFHKDRLPEGKAVTNFSLRREGRRVQVQDQPGKDTRGQITAYAAAMLELQFRTFVFSVLIMGDFARLIRWDRSGAIVTEAFNYQVDPEPLAQFLWRYNFLSRAQRGFDESVKAIEATDNTPDLSEARKALKEYIPPNTGEHSDLYLLRMIPLDMSSSPPNKPLPRSDHTSASPDEPSSPSDEPDLSAKHYHAHESKSSDGWDYYVTAPHMSDRGPFGRMTRSLYVFNRITKTVHHLKDTNRIVSPMHSVEHEIINELAEKEVRHVSTVRAAWDVAPEGKCYDTVTPSFCDDKWIDPRFTPLEVGWFQAGRVYRAYRLVTNELGTPIWMFKNWEEVMRVMIDIFQALDDAEKAGWRHRDVSSGNIMICGGHGLLIDWDASQRSKDMNKENQKRVPDLTGTWQFMSLRRLRNVGGRHDAADDLESVFWVLLWLALNYSVHSLAPEELKDFLHSIFDQRNVVRGCYTGGAGKDALLEKKYLNGFIPTPFSPDGLQKVLESLHDTFRLRPPPELQIPIGMNEKRAQIERVIYQNTLAVYELEKEKLNDSTHVRQLLKDALDMYTWPMHGPVVHVIPADHNGSQMTQRLLNSLAAGVRPPNVARRSSSLSNGPTLTAAGRAKMMRLGMSSDSKSVTHYATVNERDEEGQGQGNDT</sequence>
<dbReference type="PANTHER" id="PTHR38248:SF2">
    <property type="entry name" value="FUNK1 11"/>
    <property type="match status" value="1"/>
</dbReference>
<feature type="domain" description="Fungal-type protein kinase" evidence="2">
    <location>
        <begin position="533"/>
        <end position="651"/>
    </location>
</feature>
<evidence type="ECO:0000313" key="3">
    <source>
        <dbReference type="EMBL" id="TFY64974.1"/>
    </source>
</evidence>
<feature type="region of interest" description="Disordered" evidence="1">
    <location>
        <begin position="845"/>
        <end position="870"/>
    </location>
</feature>
<organism evidence="3 4">
    <name type="scientific">Dentipellis fragilis</name>
    <dbReference type="NCBI Taxonomy" id="205917"/>
    <lineage>
        <taxon>Eukaryota</taxon>
        <taxon>Fungi</taxon>
        <taxon>Dikarya</taxon>
        <taxon>Basidiomycota</taxon>
        <taxon>Agaricomycotina</taxon>
        <taxon>Agaricomycetes</taxon>
        <taxon>Russulales</taxon>
        <taxon>Hericiaceae</taxon>
        <taxon>Dentipellis</taxon>
    </lineage>
</organism>
<name>A0A4Y9YRB1_9AGAM</name>
<feature type="domain" description="Fungal-type protein kinase" evidence="2">
    <location>
        <begin position="248"/>
        <end position="338"/>
    </location>
</feature>
<comment type="caution">
    <text evidence="3">The sequence shown here is derived from an EMBL/GenBank/DDBJ whole genome shotgun (WGS) entry which is preliminary data.</text>
</comment>
<protein>
    <recommendedName>
        <fullName evidence="2">Fungal-type protein kinase domain-containing protein</fullName>
    </recommendedName>
</protein>
<dbReference type="EMBL" id="SEOQ01000354">
    <property type="protein sequence ID" value="TFY64974.1"/>
    <property type="molecule type" value="Genomic_DNA"/>
</dbReference>
<dbReference type="STRING" id="205917.A0A4Y9YRB1"/>
<dbReference type="Gene3D" id="1.10.510.10">
    <property type="entry name" value="Transferase(Phosphotransferase) domain 1"/>
    <property type="match status" value="1"/>
</dbReference>
<feature type="region of interest" description="Disordered" evidence="1">
    <location>
        <begin position="376"/>
        <end position="413"/>
    </location>
</feature>
<proteinExistence type="predicted"/>
<reference evidence="3 4" key="1">
    <citation type="submission" date="2019-02" db="EMBL/GenBank/DDBJ databases">
        <title>Genome sequencing of the rare red list fungi Dentipellis fragilis.</title>
        <authorList>
            <person name="Buettner E."/>
            <person name="Kellner H."/>
        </authorList>
    </citation>
    <scope>NUCLEOTIDE SEQUENCE [LARGE SCALE GENOMIC DNA]</scope>
    <source>
        <strain evidence="3 4">DSM 105465</strain>
    </source>
</reference>
<feature type="compositionally biased region" description="Low complexity" evidence="1">
    <location>
        <begin position="46"/>
        <end position="69"/>
    </location>
</feature>
<dbReference type="Pfam" id="PF17667">
    <property type="entry name" value="Pkinase_fungal"/>
    <property type="match status" value="2"/>
</dbReference>
<dbReference type="SUPFAM" id="SSF56112">
    <property type="entry name" value="Protein kinase-like (PK-like)"/>
    <property type="match status" value="1"/>
</dbReference>
<dbReference type="PANTHER" id="PTHR38248">
    <property type="entry name" value="FUNK1 6"/>
    <property type="match status" value="1"/>
</dbReference>
<evidence type="ECO:0000259" key="2">
    <source>
        <dbReference type="Pfam" id="PF17667"/>
    </source>
</evidence>
<accession>A0A4Y9YRB1</accession>
<gene>
    <name evidence="3" type="ORF">EVG20_g5758</name>
</gene>
<feature type="compositionally biased region" description="Polar residues" evidence="1">
    <location>
        <begin position="845"/>
        <end position="854"/>
    </location>
</feature>
<dbReference type="AlphaFoldDB" id="A0A4Y9YRB1"/>
<dbReference type="InterPro" id="IPR011009">
    <property type="entry name" value="Kinase-like_dom_sf"/>
</dbReference>
<feature type="region of interest" description="Disordered" evidence="1">
    <location>
        <begin position="1"/>
        <end position="91"/>
    </location>
</feature>
<keyword evidence="4" id="KW-1185">Reference proteome</keyword>
<dbReference type="OrthoDB" id="2739948at2759"/>
<evidence type="ECO:0000256" key="1">
    <source>
        <dbReference type="SAM" id="MobiDB-lite"/>
    </source>
</evidence>
<dbReference type="Proteomes" id="UP000298327">
    <property type="component" value="Unassembled WGS sequence"/>
</dbReference>
<evidence type="ECO:0000313" key="4">
    <source>
        <dbReference type="Proteomes" id="UP000298327"/>
    </source>
</evidence>